<feature type="region of interest" description="Disordered" evidence="4">
    <location>
        <begin position="106"/>
        <end position="201"/>
    </location>
</feature>
<feature type="compositionally biased region" description="Low complexity" evidence="4">
    <location>
        <begin position="180"/>
        <end position="199"/>
    </location>
</feature>
<dbReference type="InterPro" id="IPR012340">
    <property type="entry name" value="NA-bd_OB-fold"/>
</dbReference>
<dbReference type="PANTHER" id="PTHR10302:SF27">
    <property type="entry name" value="SINGLE-STRANDED DNA-BINDING PROTEIN"/>
    <property type="match status" value="1"/>
</dbReference>
<dbReference type="Proteomes" id="UP000095651">
    <property type="component" value="Unassembled WGS sequence"/>
</dbReference>
<dbReference type="SUPFAM" id="SSF50249">
    <property type="entry name" value="Nucleic acid-binding proteins"/>
    <property type="match status" value="1"/>
</dbReference>
<dbReference type="CDD" id="cd04496">
    <property type="entry name" value="SSB_OBF"/>
    <property type="match status" value="1"/>
</dbReference>
<accession>A0A174BNI7</accession>
<dbReference type="HAMAP" id="MF_00984">
    <property type="entry name" value="SSB"/>
    <property type="match status" value="1"/>
</dbReference>
<evidence type="ECO:0000256" key="1">
    <source>
        <dbReference type="ARBA" id="ARBA00023125"/>
    </source>
</evidence>
<evidence type="ECO:0000313" key="5">
    <source>
        <dbReference type="EMBL" id="CUO01280.1"/>
    </source>
</evidence>
<dbReference type="GO" id="GO:0003697">
    <property type="term" value="F:single-stranded DNA binding"/>
    <property type="evidence" value="ECO:0007669"/>
    <property type="project" value="UniProtKB-UniRule"/>
</dbReference>
<evidence type="ECO:0000256" key="4">
    <source>
        <dbReference type="SAM" id="MobiDB-lite"/>
    </source>
</evidence>
<keyword evidence="1 2" id="KW-0238">DNA-binding</keyword>
<organism evidence="5 6">
    <name type="scientific">Hungatella hathewayi</name>
    <dbReference type="NCBI Taxonomy" id="154046"/>
    <lineage>
        <taxon>Bacteria</taxon>
        <taxon>Bacillati</taxon>
        <taxon>Bacillota</taxon>
        <taxon>Clostridia</taxon>
        <taxon>Lachnospirales</taxon>
        <taxon>Lachnospiraceae</taxon>
        <taxon>Hungatella</taxon>
    </lineage>
</organism>
<feature type="compositionally biased region" description="Polar residues" evidence="4">
    <location>
        <begin position="170"/>
        <end position="179"/>
    </location>
</feature>
<dbReference type="Gene3D" id="2.40.50.140">
    <property type="entry name" value="Nucleic acid-binding proteins"/>
    <property type="match status" value="1"/>
</dbReference>
<comment type="subunit">
    <text evidence="2">Homotetramer.</text>
</comment>
<dbReference type="EMBL" id="CYZE01000003">
    <property type="protein sequence ID" value="CUO01280.1"/>
    <property type="molecule type" value="Genomic_DNA"/>
</dbReference>
<sequence>MNRCIFVGRLTRDPEVSFSEKAQMSIARFTVAVDRIPKREGEPEADFFNCVAFDRKAEFVEQYWYSGMRVVVSGRMQNDNYTNKKGEKVYGVSLKADDVEFADGKREADNGQAQSTAPSRAVYPANASAAQMSKEAPVTRNSTQAPRAATAASRAAAPATNQGTAKPAASRNTSQRQAPSRSAVGRSASQRGAARAAAGDDFMNVASGMEEGLPFN</sequence>
<name>A0A174BNI7_9FIRM</name>
<dbReference type="PANTHER" id="PTHR10302">
    <property type="entry name" value="SINGLE-STRANDED DNA-BINDING PROTEIN"/>
    <property type="match status" value="1"/>
</dbReference>
<dbReference type="InterPro" id="IPR011344">
    <property type="entry name" value="ssDNA-bd"/>
</dbReference>
<dbReference type="PROSITE" id="PS50935">
    <property type="entry name" value="SSB"/>
    <property type="match status" value="1"/>
</dbReference>
<dbReference type="GO" id="GO:0006260">
    <property type="term" value="P:DNA replication"/>
    <property type="evidence" value="ECO:0007669"/>
    <property type="project" value="InterPro"/>
</dbReference>
<dbReference type="NCBIfam" id="TIGR00621">
    <property type="entry name" value="ssb"/>
    <property type="match status" value="1"/>
</dbReference>
<reference evidence="5 6" key="1">
    <citation type="submission" date="2015-09" db="EMBL/GenBank/DDBJ databases">
        <authorList>
            <consortium name="Pathogen Informatics"/>
        </authorList>
    </citation>
    <scope>NUCLEOTIDE SEQUENCE [LARGE SCALE GENOMIC DNA]</scope>
    <source>
        <strain evidence="5 6">2789STDY5608850</strain>
    </source>
</reference>
<dbReference type="InterPro" id="IPR000424">
    <property type="entry name" value="Primosome_PriB/ssb"/>
</dbReference>
<dbReference type="AlphaFoldDB" id="A0A174BNI7"/>
<proteinExistence type="inferred from homology"/>
<evidence type="ECO:0000313" key="6">
    <source>
        <dbReference type="Proteomes" id="UP000095651"/>
    </source>
</evidence>
<gene>
    <name evidence="5" type="primary">ssb</name>
    <name evidence="5" type="ORF">ERS852407_01634</name>
</gene>
<feature type="compositionally biased region" description="Low complexity" evidence="4">
    <location>
        <begin position="141"/>
        <end position="162"/>
    </location>
</feature>
<dbReference type="RefSeq" id="WP_055654105.1">
    <property type="nucleotide sequence ID" value="NZ_CABIXC010000003.1"/>
</dbReference>
<comment type="caution">
    <text evidence="2">Lacks conserved residue(s) required for the propagation of feature annotation.</text>
</comment>
<dbReference type="Pfam" id="PF00436">
    <property type="entry name" value="SSB"/>
    <property type="match status" value="1"/>
</dbReference>
<evidence type="ECO:0000256" key="3">
    <source>
        <dbReference type="RuleBase" id="RU000524"/>
    </source>
</evidence>
<evidence type="ECO:0000256" key="2">
    <source>
        <dbReference type="HAMAP-Rule" id="MF_00984"/>
    </source>
</evidence>
<dbReference type="GO" id="GO:0009295">
    <property type="term" value="C:nucleoid"/>
    <property type="evidence" value="ECO:0007669"/>
    <property type="project" value="TreeGrafter"/>
</dbReference>
<protein>
    <recommendedName>
        <fullName evidence="2 3">Single-stranded DNA-binding protein</fullName>
        <shortName evidence="2">SSB</shortName>
    </recommendedName>
</protein>